<comment type="caution">
    <text evidence="2">The sequence shown here is derived from an EMBL/GenBank/DDBJ whole genome shotgun (WGS) entry which is preliminary data.</text>
</comment>
<dbReference type="Proteomes" id="UP000325313">
    <property type="component" value="Unassembled WGS sequence"/>
</dbReference>
<gene>
    <name evidence="2" type="ORF">PGTUg99_032785</name>
</gene>
<organism evidence="2 3">
    <name type="scientific">Puccinia graminis f. sp. tritici</name>
    <dbReference type="NCBI Taxonomy" id="56615"/>
    <lineage>
        <taxon>Eukaryota</taxon>
        <taxon>Fungi</taxon>
        <taxon>Dikarya</taxon>
        <taxon>Basidiomycota</taxon>
        <taxon>Pucciniomycotina</taxon>
        <taxon>Pucciniomycetes</taxon>
        <taxon>Pucciniales</taxon>
        <taxon>Pucciniaceae</taxon>
        <taxon>Puccinia</taxon>
    </lineage>
</organism>
<evidence type="ECO:0000313" key="2">
    <source>
        <dbReference type="EMBL" id="KAA1075631.1"/>
    </source>
</evidence>
<evidence type="ECO:0000256" key="1">
    <source>
        <dbReference type="SAM" id="MobiDB-lite"/>
    </source>
</evidence>
<protein>
    <submittedName>
        <fullName evidence="2">Uncharacterized protein</fullName>
    </submittedName>
</protein>
<feature type="compositionally biased region" description="Basic and acidic residues" evidence="1">
    <location>
        <begin position="61"/>
        <end position="81"/>
    </location>
</feature>
<dbReference type="AlphaFoldDB" id="A0A5B0MFZ4"/>
<evidence type="ECO:0000313" key="3">
    <source>
        <dbReference type="Proteomes" id="UP000325313"/>
    </source>
</evidence>
<dbReference type="EMBL" id="VDEP01000472">
    <property type="protein sequence ID" value="KAA1075631.1"/>
    <property type="molecule type" value="Genomic_DNA"/>
</dbReference>
<name>A0A5B0MFZ4_PUCGR</name>
<proteinExistence type="predicted"/>
<feature type="region of interest" description="Disordered" evidence="1">
    <location>
        <begin position="50"/>
        <end position="81"/>
    </location>
</feature>
<sequence length="81" mass="9099">MVVRRESERMDGVVLDRLPVSRRRLGLVIERNASVDGNGVRWSVDESEIRESAGGSGVRSSVDENELRGSVDESDREQGWR</sequence>
<reference evidence="2 3" key="1">
    <citation type="submission" date="2019-05" db="EMBL/GenBank/DDBJ databases">
        <title>Emergence of the Ug99 lineage of the wheat stem rust pathogen through somatic hybridization.</title>
        <authorList>
            <person name="Li F."/>
            <person name="Upadhyaya N.M."/>
            <person name="Sperschneider J."/>
            <person name="Matny O."/>
            <person name="Nguyen-Phuc H."/>
            <person name="Mago R."/>
            <person name="Raley C."/>
            <person name="Miller M.E."/>
            <person name="Silverstein K.A.T."/>
            <person name="Henningsen E."/>
            <person name="Hirsch C.D."/>
            <person name="Visser B."/>
            <person name="Pretorius Z.A."/>
            <person name="Steffenson B.J."/>
            <person name="Schwessinger B."/>
            <person name="Dodds P.N."/>
            <person name="Figueroa M."/>
        </authorList>
    </citation>
    <scope>NUCLEOTIDE SEQUENCE [LARGE SCALE GENOMIC DNA]</scope>
    <source>
        <strain evidence="2 3">Ug99</strain>
    </source>
</reference>
<accession>A0A5B0MFZ4</accession>